<organism evidence="1 3">
    <name type="scientific">Vigna unguiculata</name>
    <name type="common">Cowpea</name>
    <dbReference type="NCBI Taxonomy" id="3917"/>
    <lineage>
        <taxon>Eukaryota</taxon>
        <taxon>Viridiplantae</taxon>
        <taxon>Streptophyta</taxon>
        <taxon>Embryophyta</taxon>
        <taxon>Tracheophyta</taxon>
        <taxon>Spermatophyta</taxon>
        <taxon>Magnoliopsida</taxon>
        <taxon>eudicotyledons</taxon>
        <taxon>Gunneridae</taxon>
        <taxon>Pentapetalae</taxon>
        <taxon>rosids</taxon>
        <taxon>fabids</taxon>
        <taxon>Fabales</taxon>
        <taxon>Fabaceae</taxon>
        <taxon>Papilionoideae</taxon>
        <taxon>50 kb inversion clade</taxon>
        <taxon>NPAAA clade</taxon>
        <taxon>indigoferoid/millettioid clade</taxon>
        <taxon>Phaseoleae</taxon>
        <taxon>Vigna</taxon>
    </lineage>
</organism>
<evidence type="ECO:0000313" key="1">
    <source>
        <dbReference type="EMBL" id="QCE04381.1"/>
    </source>
</evidence>
<sequence length="113" mass="12882">MSRRYPPSPVVSKTNLHCSIFAPPSSTSRHHPPSCYHHRYAHLEHPQTSNPVHVHCELGNHRESSIFSFTVRETESCDATQHLHTCTCMRITLFLTTSTMETIKLAVVSSRRD</sequence>
<dbReference type="AlphaFoldDB" id="A0A4D6MUS3"/>
<accession>A0A4D6MUS3</accession>
<dbReference type="Proteomes" id="UP000501690">
    <property type="component" value="Linkage Group LG8"/>
</dbReference>
<dbReference type="EMBL" id="CP039352">
    <property type="protein sequence ID" value="QCE04382.1"/>
    <property type="molecule type" value="Genomic_DNA"/>
</dbReference>
<reference evidence="1 3" key="1">
    <citation type="submission" date="2019-04" db="EMBL/GenBank/DDBJ databases">
        <title>An improved genome assembly and genetic linkage map for asparagus bean, Vigna unguiculata ssp. sesquipedialis.</title>
        <authorList>
            <person name="Xia Q."/>
            <person name="Zhang R."/>
            <person name="Dong Y."/>
        </authorList>
    </citation>
    <scope>NUCLEOTIDE SEQUENCE [LARGE SCALE GENOMIC DNA]</scope>
    <source>
        <tissue evidence="1">Leaf</tissue>
    </source>
</reference>
<name>A0A4D6MUS3_VIGUN</name>
<protein>
    <submittedName>
        <fullName evidence="1">Uncharacterized protein</fullName>
    </submittedName>
</protein>
<proteinExistence type="predicted"/>
<dbReference type="EMBL" id="CP039352">
    <property type="protein sequence ID" value="QCE04381.1"/>
    <property type="molecule type" value="Genomic_DNA"/>
</dbReference>
<keyword evidence="3" id="KW-1185">Reference proteome</keyword>
<gene>
    <name evidence="1" type="ORF">DEO72_LG8g2417</name>
    <name evidence="2" type="ORF">DEO72_LG8g2418</name>
</gene>
<evidence type="ECO:0000313" key="2">
    <source>
        <dbReference type="EMBL" id="QCE04382.1"/>
    </source>
</evidence>
<evidence type="ECO:0000313" key="3">
    <source>
        <dbReference type="Proteomes" id="UP000501690"/>
    </source>
</evidence>